<keyword evidence="25" id="KW-1185">Reference proteome</keyword>
<keyword evidence="7 18" id="KW-0808">Transferase</keyword>
<evidence type="ECO:0000313" key="23">
    <source>
        <dbReference type="EMBL" id="PPK55817.1"/>
    </source>
</evidence>
<dbReference type="Pfam" id="PF06750">
    <property type="entry name" value="A24_N_bact"/>
    <property type="match status" value="1"/>
</dbReference>
<dbReference type="Pfam" id="PF01478">
    <property type="entry name" value="Peptidase_A24"/>
    <property type="match status" value="1"/>
</dbReference>
<evidence type="ECO:0000256" key="19">
    <source>
        <dbReference type="SAM" id="Phobius"/>
    </source>
</evidence>
<evidence type="ECO:0000256" key="6">
    <source>
        <dbReference type="ARBA" id="ARBA00022670"/>
    </source>
</evidence>
<dbReference type="Gene3D" id="1.20.120.1220">
    <property type="match status" value="1"/>
</dbReference>
<feature type="transmembrane region" description="Helical" evidence="19">
    <location>
        <begin position="168"/>
        <end position="185"/>
    </location>
</feature>
<keyword evidence="9 18" id="KW-0812">Transmembrane</keyword>
<dbReference type="GO" id="GO:0004190">
    <property type="term" value="F:aspartic-type endopeptidase activity"/>
    <property type="evidence" value="ECO:0007669"/>
    <property type="project" value="UniProtKB-EC"/>
</dbReference>
<organism evidence="23 24">
    <name type="scientific">Marinobacter persicus</name>
    <dbReference type="NCBI Taxonomy" id="930118"/>
    <lineage>
        <taxon>Bacteria</taxon>
        <taxon>Pseudomonadati</taxon>
        <taxon>Pseudomonadota</taxon>
        <taxon>Gammaproteobacteria</taxon>
        <taxon>Pseudomonadales</taxon>
        <taxon>Marinobacteraceae</taxon>
        <taxon>Marinobacter</taxon>
    </lineage>
</organism>
<feature type="transmembrane region" description="Helical" evidence="19">
    <location>
        <begin position="20"/>
        <end position="41"/>
    </location>
</feature>
<evidence type="ECO:0000256" key="3">
    <source>
        <dbReference type="ARBA" id="ARBA00022475"/>
    </source>
</evidence>
<feature type="domain" description="Prepilin type IV endopeptidase peptidase" evidence="20">
    <location>
        <begin position="145"/>
        <end position="254"/>
    </location>
</feature>
<dbReference type="GO" id="GO:0005886">
    <property type="term" value="C:plasma membrane"/>
    <property type="evidence" value="ECO:0007669"/>
    <property type="project" value="UniProtKB-SubCell"/>
</dbReference>
<evidence type="ECO:0000313" key="25">
    <source>
        <dbReference type="Proteomes" id="UP000239648"/>
    </source>
</evidence>
<dbReference type="GO" id="GO:0032259">
    <property type="term" value="P:methylation"/>
    <property type="evidence" value="ECO:0007669"/>
    <property type="project" value="UniProtKB-KW"/>
</dbReference>
<dbReference type="InterPro" id="IPR010627">
    <property type="entry name" value="Prepilin_pept_A24_N"/>
</dbReference>
<dbReference type="PANTHER" id="PTHR30487:SF0">
    <property type="entry name" value="PREPILIN LEADER PEPTIDASE_N-METHYLTRANSFERASE-RELATED"/>
    <property type="match status" value="1"/>
</dbReference>
<dbReference type="InterPro" id="IPR000045">
    <property type="entry name" value="Prepilin_IV_endopep_pep"/>
</dbReference>
<name>A0A2S6G971_9GAMM</name>
<dbReference type="Proteomes" id="UP000239648">
    <property type="component" value="Unassembled WGS sequence"/>
</dbReference>
<dbReference type="PANTHER" id="PTHR30487">
    <property type="entry name" value="TYPE 4 PREPILIN-LIKE PROTEINS LEADER PEPTIDE-PROCESSING ENZYME"/>
    <property type="match status" value="1"/>
</dbReference>
<evidence type="ECO:0000256" key="16">
    <source>
        <dbReference type="ARBA" id="ARBA00071870"/>
    </source>
</evidence>
<dbReference type="PRINTS" id="PR00864">
    <property type="entry name" value="PREPILNPTASE"/>
</dbReference>
<evidence type="ECO:0000256" key="1">
    <source>
        <dbReference type="ARBA" id="ARBA00004429"/>
    </source>
</evidence>
<feature type="transmembrane region" description="Helical" evidence="19">
    <location>
        <begin position="266"/>
        <end position="285"/>
    </location>
</feature>
<dbReference type="Proteomes" id="UP000239446">
    <property type="component" value="Unassembled WGS sequence"/>
</dbReference>
<gene>
    <name evidence="23" type="ORF">B0H24_100314</name>
    <name evidence="22" type="ORF">BY455_10314</name>
</gene>
<keyword evidence="12 19" id="KW-0472">Membrane</keyword>
<comment type="similarity">
    <text evidence="2 17">Belongs to the peptidase A24 family.</text>
</comment>
<dbReference type="STRING" id="930118.SAMN05216429_101210"/>
<dbReference type="GO" id="GO:0008168">
    <property type="term" value="F:methyltransferase activity"/>
    <property type="evidence" value="ECO:0007669"/>
    <property type="project" value="UniProtKB-KW"/>
</dbReference>
<keyword evidence="6 18" id="KW-0645">Protease</keyword>
<evidence type="ECO:0000256" key="18">
    <source>
        <dbReference type="RuleBase" id="RU003794"/>
    </source>
</evidence>
<evidence type="ECO:0000256" key="11">
    <source>
        <dbReference type="ARBA" id="ARBA00022989"/>
    </source>
</evidence>
<keyword evidence="4" id="KW-0997">Cell inner membrane</keyword>
<accession>A0A2S6G971</accession>
<keyword evidence="10 18" id="KW-0378">Hydrolase</keyword>
<evidence type="ECO:0000256" key="10">
    <source>
        <dbReference type="ARBA" id="ARBA00022801"/>
    </source>
</evidence>
<evidence type="ECO:0000256" key="17">
    <source>
        <dbReference type="RuleBase" id="RU003793"/>
    </source>
</evidence>
<dbReference type="EMBL" id="PTIU01000003">
    <property type="protein sequence ID" value="PPK55817.1"/>
    <property type="molecule type" value="Genomic_DNA"/>
</dbReference>
<dbReference type="EC" id="2.1.1.-" evidence="18"/>
<dbReference type="FunFam" id="1.20.120.1220:FF:000001">
    <property type="entry name" value="Type 4 prepilin-like proteins leader peptide-processing enzyme"/>
    <property type="match status" value="1"/>
</dbReference>
<keyword evidence="8" id="KW-0949">S-adenosyl-L-methionine</keyword>
<comment type="catalytic activity">
    <reaction evidence="14 18">
        <text>Typically cleaves a -Gly-|-Phe- bond to release an N-terminal, basic peptide of 5-8 residues from type IV prepilin, and then N-methylates the new N-terminal amino group, the methyl donor being S-adenosyl-L-methionine.</text>
        <dbReference type="EC" id="3.4.23.43"/>
    </reaction>
</comment>
<dbReference type="AlphaFoldDB" id="A0A2S6G971"/>
<evidence type="ECO:0000313" key="22">
    <source>
        <dbReference type="EMBL" id="PPK52940.1"/>
    </source>
</evidence>
<evidence type="ECO:0000259" key="21">
    <source>
        <dbReference type="Pfam" id="PF06750"/>
    </source>
</evidence>
<evidence type="ECO:0000256" key="2">
    <source>
        <dbReference type="ARBA" id="ARBA00005801"/>
    </source>
</evidence>
<feature type="transmembrane region" description="Helical" evidence="19">
    <location>
        <begin position="241"/>
        <end position="259"/>
    </location>
</feature>
<dbReference type="InterPro" id="IPR014032">
    <property type="entry name" value="Peptidase_A24A_bac"/>
</dbReference>
<dbReference type="InterPro" id="IPR050882">
    <property type="entry name" value="Prepilin_peptidase/N-MTase"/>
</dbReference>
<dbReference type="EMBL" id="PTIT01000003">
    <property type="protein sequence ID" value="PPK52940.1"/>
    <property type="molecule type" value="Genomic_DNA"/>
</dbReference>
<reference evidence="23 24" key="2">
    <citation type="submission" date="2018-02" db="EMBL/GenBank/DDBJ databases">
        <title>Subsurface microbial communities from deep shales in Ohio and West Virginia, USA.</title>
        <authorList>
            <person name="Wrighton K."/>
        </authorList>
    </citation>
    <scope>NUCLEOTIDE SEQUENCE [LARGE SCALE GENOMIC DNA]</scope>
    <source>
        <strain evidence="23 24">UTICA-S1B9</strain>
    </source>
</reference>
<keyword evidence="5 18" id="KW-0489">Methyltransferase</keyword>
<feature type="transmembrane region" description="Helical" evidence="19">
    <location>
        <begin position="191"/>
        <end position="209"/>
    </location>
</feature>
<evidence type="ECO:0000256" key="8">
    <source>
        <dbReference type="ARBA" id="ARBA00022691"/>
    </source>
</evidence>
<keyword evidence="11 19" id="KW-1133">Transmembrane helix</keyword>
<evidence type="ECO:0000256" key="7">
    <source>
        <dbReference type="ARBA" id="ARBA00022679"/>
    </source>
</evidence>
<evidence type="ECO:0000259" key="20">
    <source>
        <dbReference type="Pfam" id="PF01478"/>
    </source>
</evidence>
<keyword evidence="3" id="KW-1003">Cell membrane</keyword>
<reference evidence="22 25" key="1">
    <citation type="submission" date="2018-02" db="EMBL/GenBank/DDBJ databases">
        <title>Deep subsurface shale carbon reservoir microbial communities from Ohio and West Virginia, USA.</title>
        <authorList>
            <person name="Wrighton K."/>
        </authorList>
    </citation>
    <scope>NUCLEOTIDE SEQUENCE [LARGE SCALE GENOMIC DNA]</scope>
    <source>
        <strain evidence="22 25">UTICA-S1B6</strain>
    </source>
</reference>
<sequence>MLTDDFSMPTLDTFLSTPWLLYTTVALFSLCIGSFLNVVILRLPKMMQQGWRCQCEEFLELPEDQRKSETRVSLSKPASTCPPCGHKIRAWENIPVISWLVLGGKCSSCKTRISPRYPIIEALTAVFAVATIGLLGPTTSALWALLFVYALIALTVIDFDTQLLPDSITLPLMWLGLVLNYFGVLTSFESAFWGAVAGYLSLWSVYWLFKLVTGKEGMGYGDFKLLAALGAWLGWQLLPAVILLSSLVGAVVGISLMVFRKHGREVPIPFGPYLATAGLLCLWFGNEIQRFWFGFLGV</sequence>
<comment type="function">
    <text evidence="18">Plays an essential role in type IV pili and type II pseudopili formation by proteolytically removing the leader sequence from substrate proteins and subsequently monomethylating the alpha-amino group of the newly exposed N-terminal phenylalanine.</text>
</comment>
<evidence type="ECO:0000256" key="14">
    <source>
        <dbReference type="ARBA" id="ARBA00050401"/>
    </source>
</evidence>
<evidence type="ECO:0000313" key="24">
    <source>
        <dbReference type="Proteomes" id="UP000239446"/>
    </source>
</evidence>
<dbReference type="EC" id="3.4.23.43" evidence="15 18"/>
<comment type="caution">
    <text evidence="23">The sequence shown here is derived from an EMBL/GenBank/DDBJ whole genome shotgun (WGS) entry which is preliminary data.</text>
</comment>
<evidence type="ECO:0000256" key="13">
    <source>
        <dbReference type="ARBA" id="ARBA00023268"/>
    </source>
</evidence>
<keyword evidence="13 18" id="KW-0511">Multifunctional enzyme</keyword>
<protein>
    <recommendedName>
        <fullName evidence="16 18">Prepilin leader peptidase/N-methyltransferase</fullName>
        <ecNumber evidence="18">2.1.1.-</ecNumber>
        <ecNumber evidence="15 18">3.4.23.43</ecNumber>
    </recommendedName>
</protein>
<evidence type="ECO:0000256" key="12">
    <source>
        <dbReference type="ARBA" id="ARBA00023136"/>
    </source>
</evidence>
<comment type="subcellular location">
    <subcellularLocation>
        <location evidence="1">Cell inner membrane</location>
        <topology evidence="1">Multi-pass membrane protein</topology>
    </subcellularLocation>
    <subcellularLocation>
        <location evidence="18">Cell membrane</location>
        <topology evidence="18">Multi-pass membrane protein</topology>
    </subcellularLocation>
</comment>
<feature type="domain" description="Prepilin peptidase A24 N-terminal" evidence="21">
    <location>
        <begin position="27"/>
        <end position="131"/>
    </location>
</feature>
<evidence type="ECO:0000256" key="9">
    <source>
        <dbReference type="ARBA" id="ARBA00022692"/>
    </source>
</evidence>
<evidence type="ECO:0000256" key="15">
    <source>
        <dbReference type="ARBA" id="ARBA00067082"/>
    </source>
</evidence>
<dbReference type="GO" id="GO:0006465">
    <property type="term" value="P:signal peptide processing"/>
    <property type="evidence" value="ECO:0007669"/>
    <property type="project" value="TreeGrafter"/>
</dbReference>
<evidence type="ECO:0000256" key="4">
    <source>
        <dbReference type="ARBA" id="ARBA00022519"/>
    </source>
</evidence>
<proteinExistence type="inferred from homology"/>
<evidence type="ECO:0000256" key="5">
    <source>
        <dbReference type="ARBA" id="ARBA00022603"/>
    </source>
</evidence>